<dbReference type="SMART" id="SM00355">
    <property type="entry name" value="ZnF_C2H2"/>
    <property type="match status" value="4"/>
</dbReference>
<dbReference type="OrthoDB" id="5889337at2759"/>
<dbReference type="PROSITE" id="PS00028">
    <property type="entry name" value="ZINC_FINGER_C2H2_1"/>
    <property type="match status" value="2"/>
</dbReference>
<dbReference type="Gene3D" id="3.30.160.60">
    <property type="entry name" value="Classic Zinc Finger"/>
    <property type="match status" value="1"/>
</dbReference>
<evidence type="ECO:0000313" key="2">
    <source>
        <dbReference type="EMBL" id="EYC42668.1"/>
    </source>
</evidence>
<feature type="domain" description="C2H2-type" evidence="1">
    <location>
        <begin position="64"/>
        <end position="85"/>
    </location>
</feature>
<gene>
    <name evidence="2" type="primary">Acey_s0522.g2893</name>
    <name evidence="2" type="ORF">Y032_0522g2893</name>
</gene>
<sequence>MSTYRATVQFCRTLCDLLPSHDFCAVCDRVIHTAGLSAHMQDVHGELLQLTSLKISQELPKMPCELCNRKFLCYSALERHMLMDHDTAMRDVYLNYFKGTSKMICGYCGETERNIIDHLLEKHGKQISVSLELIQCPRCPLRFELPHHYEEHILEHYSSLEGSEEEI</sequence>
<organism evidence="2 3">
    <name type="scientific">Ancylostoma ceylanicum</name>
    <dbReference type="NCBI Taxonomy" id="53326"/>
    <lineage>
        <taxon>Eukaryota</taxon>
        <taxon>Metazoa</taxon>
        <taxon>Ecdysozoa</taxon>
        <taxon>Nematoda</taxon>
        <taxon>Chromadorea</taxon>
        <taxon>Rhabditida</taxon>
        <taxon>Rhabditina</taxon>
        <taxon>Rhabditomorpha</taxon>
        <taxon>Strongyloidea</taxon>
        <taxon>Ancylostomatidae</taxon>
        <taxon>Ancylostomatinae</taxon>
        <taxon>Ancylostoma</taxon>
    </lineage>
</organism>
<dbReference type="InterPro" id="IPR013087">
    <property type="entry name" value="Znf_C2H2_type"/>
</dbReference>
<proteinExistence type="predicted"/>
<dbReference type="Proteomes" id="UP000024635">
    <property type="component" value="Unassembled WGS sequence"/>
</dbReference>
<feature type="domain" description="C2H2-type" evidence="1">
    <location>
        <begin position="136"/>
        <end position="156"/>
    </location>
</feature>
<accession>A0A016WUH5</accession>
<evidence type="ECO:0000259" key="1">
    <source>
        <dbReference type="PROSITE" id="PS00028"/>
    </source>
</evidence>
<dbReference type="Pfam" id="PF13894">
    <property type="entry name" value="zf-C2H2_4"/>
    <property type="match status" value="1"/>
</dbReference>
<dbReference type="AlphaFoldDB" id="A0A016WUH5"/>
<dbReference type="EMBL" id="JARK01000122">
    <property type="protein sequence ID" value="EYC42668.1"/>
    <property type="molecule type" value="Genomic_DNA"/>
</dbReference>
<evidence type="ECO:0000313" key="3">
    <source>
        <dbReference type="Proteomes" id="UP000024635"/>
    </source>
</evidence>
<keyword evidence="3" id="KW-1185">Reference proteome</keyword>
<reference evidence="3" key="1">
    <citation type="journal article" date="2015" name="Nat. Genet.">
        <title>The genome and transcriptome of the zoonotic hookworm Ancylostoma ceylanicum identify infection-specific gene families.</title>
        <authorList>
            <person name="Schwarz E.M."/>
            <person name="Hu Y."/>
            <person name="Antoshechkin I."/>
            <person name="Miller M.M."/>
            <person name="Sternberg P.W."/>
            <person name="Aroian R.V."/>
        </authorList>
    </citation>
    <scope>NUCLEOTIDE SEQUENCE</scope>
    <source>
        <strain evidence="3">HY135</strain>
    </source>
</reference>
<name>A0A016WUH5_9BILA</name>
<comment type="caution">
    <text evidence="2">The sequence shown here is derived from an EMBL/GenBank/DDBJ whole genome shotgun (WGS) entry which is preliminary data.</text>
</comment>
<protein>
    <recommendedName>
        <fullName evidence="1">C2H2-type domain-containing protein</fullName>
    </recommendedName>
</protein>